<dbReference type="GO" id="GO:0022625">
    <property type="term" value="C:cytosolic large ribosomal subunit"/>
    <property type="evidence" value="ECO:0007669"/>
    <property type="project" value="UniProtKB-UniRule"/>
</dbReference>
<evidence type="ECO:0000256" key="4">
    <source>
        <dbReference type="HAMAP-Rule" id="MF_01365"/>
    </source>
</evidence>
<evidence type="ECO:0000256" key="6">
    <source>
        <dbReference type="RuleBase" id="RU003870"/>
    </source>
</evidence>
<sequence>MGRIGKRIIKIPSGVEVKVEDGKIKVKGPKGSLTQEYNPQIKLEVKESKVYTLCGSRDPKLLALQGLYNSLVKNMLDGVTNGFEKKLEMVGVGYRAIKQGKNLQIQIGYSHPVIVEPPEGIELQVEGVNKITVKGIDKQVVGEIAAEIRRIREVEPYKGKGIKYAGERVRKKAGKAAKAAAGAVA</sequence>
<dbReference type="AlphaFoldDB" id="A0A0S7Y5A2"/>
<dbReference type="InterPro" id="IPR036789">
    <property type="entry name" value="Ribosomal_uL6-like_a/b-dom_sf"/>
</dbReference>
<comment type="subunit">
    <text evidence="4">Part of the 50S ribosomal subunit.</text>
</comment>
<keyword evidence="2 4" id="KW-0689">Ribosomal protein</keyword>
<dbReference type="PRINTS" id="PR00059">
    <property type="entry name" value="RIBOSOMALL6"/>
</dbReference>
<protein>
    <recommendedName>
        <fullName evidence="4">Large ribosomal subunit protein uL6</fullName>
    </recommendedName>
</protein>
<dbReference type="InterPro" id="IPR000702">
    <property type="entry name" value="Ribosomal_uL6-like"/>
</dbReference>
<dbReference type="FunFam" id="3.90.930.12:FF:000001">
    <property type="entry name" value="50S ribosomal protein L6"/>
    <property type="match status" value="1"/>
</dbReference>
<feature type="domain" description="Large ribosomal subunit protein uL6 alpha-beta" evidence="7">
    <location>
        <begin position="11"/>
        <end position="82"/>
    </location>
</feature>
<organism evidence="8 9">
    <name type="scientific">candidate division WOR-1 bacterium DG_54_3</name>
    <dbReference type="NCBI Taxonomy" id="1703775"/>
    <lineage>
        <taxon>Bacteria</taxon>
        <taxon>Bacillati</taxon>
        <taxon>Saganbacteria</taxon>
    </lineage>
</organism>
<reference evidence="8 9" key="1">
    <citation type="journal article" date="2015" name="Microbiome">
        <title>Genomic resolution of linkages in carbon, nitrogen, and sulfur cycling among widespread estuary sediment bacteria.</title>
        <authorList>
            <person name="Baker B.J."/>
            <person name="Lazar C.S."/>
            <person name="Teske A.P."/>
            <person name="Dick G.J."/>
        </authorList>
    </citation>
    <scope>NUCLEOTIDE SEQUENCE [LARGE SCALE GENOMIC DNA]</scope>
    <source>
        <strain evidence="8">DG_54_3</strain>
    </source>
</reference>
<accession>A0A0S7Y5A2</accession>
<dbReference type="EMBL" id="LIZX01000012">
    <property type="protein sequence ID" value="KPJ69846.1"/>
    <property type="molecule type" value="Genomic_DNA"/>
</dbReference>
<keyword evidence="4 6" id="KW-0694">RNA-binding</keyword>
<comment type="caution">
    <text evidence="8">The sequence shown here is derived from an EMBL/GenBank/DDBJ whole genome shotgun (WGS) entry which is preliminary data.</text>
</comment>
<dbReference type="Proteomes" id="UP000051861">
    <property type="component" value="Unassembled WGS sequence"/>
</dbReference>
<evidence type="ECO:0000256" key="2">
    <source>
        <dbReference type="ARBA" id="ARBA00022980"/>
    </source>
</evidence>
<keyword evidence="3 4" id="KW-0687">Ribonucleoprotein</keyword>
<dbReference type="Gene3D" id="3.90.930.12">
    <property type="entry name" value="Ribosomal protein L6, alpha-beta domain"/>
    <property type="match status" value="2"/>
</dbReference>
<dbReference type="NCBIfam" id="TIGR03654">
    <property type="entry name" value="L6_bact"/>
    <property type="match status" value="1"/>
</dbReference>
<gene>
    <name evidence="4" type="primary">rplF</name>
    <name evidence="8" type="ORF">AMJ44_01915</name>
</gene>
<dbReference type="PANTHER" id="PTHR11655">
    <property type="entry name" value="60S/50S RIBOSOMAL PROTEIN L6/L9"/>
    <property type="match status" value="1"/>
</dbReference>
<comment type="similarity">
    <text evidence="1 4 5">Belongs to the universal ribosomal protein uL6 family.</text>
</comment>
<comment type="function">
    <text evidence="4 6">This protein binds to the 23S rRNA, and is important in its secondary structure. It is located near the subunit interface in the base of the L7/L12 stalk, and near the tRNA binding site of the peptidyltransferase center.</text>
</comment>
<name>A0A0S7Y5A2_UNCSA</name>
<dbReference type="Pfam" id="PF00347">
    <property type="entry name" value="Ribosomal_L6"/>
    <property type="match status" value="2"/>
</dbReference>
<dbReference type="SUPFAM" id="SSF56053">
    <property type="entry name" value="Ribosomal protein L6"/>
    <property type="match status" value="2"/>
</dbReference>
<dbReference type="PIRSF" id="PIRSF002162">
    <property type="entry name" value="Ribosomal_L6"/>
    <property type="match status" value="1"/>
</dbReference>
<dbReference type="GO" id="GO:0002181">
    <property type="term" value="P:cytoplasmic translation"/>
    <property type="evidence" value="ECO:0007669"/>
    <property type="project" value="TreeGrafter"/>
</dbReference>
<dbReference type="PATRIC" id="fig|1703775.3.peg.2768"/>
<dbReference type="InterPro" id="IPR020040">
    <property type="entry name" value="Ribosomal_uL6_a/b-dom"/>
</dbReference>
<dbReference type="GO" id="GO:0003735">
    <property type="term" value="F:structural constituent of ribosome"/>
    <property type="evidence" value="ECO:0007669"/>
    <property type="project" value="UniProtKB-UniRule"/>
</dbReference>
<keyword evidence="4 6" id="KW-0699">rRNA-binding</keyword>
<dbReference type="GO" id="GO:0019843">
    <property type="term" value="F:rRNA binding"/>
    <property type="evidence" value="ECO:0007669"/>
    <property type="project" value="UniProtKB-UniRule"/>
</dbReference>
<dbReference type="PANTHER" id="PTHR11655:SF14">
    <property type="entry name" value="LARGE RIBOSOMAL SUBUNIT PROTEIN UL6M"/>
    <property type="match status" value="1"/>
</dbReference>
<dbReference type="InterPro" id="IPR019906">
    <property type="entry name" value="Ribosomal_uL6_bac-type"/>
</dbReference>
<proteinExistence type="inferred from homology"/>
<evidence type="ECO:0000259" key="7">
    <source>
        <dbReference type="Pfam" id="PF00347"/>
    </source>
</evidence>
<evidence type="ECO:0000313" key="9">
    <source>
        <dbReference type="Proteomes" id="UP000051861"/>
    </source>
</evidence>
<evidence type="ECO:0000313" key="8">
    <source>
        <dbReference type="EMBL" id="KPJ69846.1"/>
    </source>
</evidence>
<feature type="domain" description="Large ribosomal subunit protein uL6 alpha-beta" evidence="7">
    <location>
        <begin position="90"/>
        <end position="164"/>
    </location>
</feature>
<evidence type="ECO:0000256" key="3">
    <source>
        <dbReference type="ARBA" id="ARBA00023274"/>
    </source>
</evidence>
<evidence type="ECO:0000256" key="1">
    <source>
        <dbReference type="ARBA" id="ARBA00009356"/>
    </source>
</evidence>
<evidence type="ECO:0000256" key="5">
    <source>
        <dbReference type="RuleBase" id="RU003869"/>
    </source>
</evidence>
<dbReference type="HAMAP" id="MF_01365_B">
    <property type="entry name" value="Ribosomal_uL6_B"/>
    <property type="match status" value="1"/>
</dbReference>